<name>A0A0E9SA97_ANGAN</name>
<proteinExistence type="predicted"/>
<organism evidence="1">
    <name type="scientific">Anguilla anguilla</name>
    <name type="common">European freshwater eel</name>
    <name type="synonym">Muraena anguilla</name>
    <dbReference type="NCBI Taxonomy" id="7936"/>
    <lineage>
        <taxon>Eukaryota</taxon>
        <taxon>Metazoa</taxon>
        <taxon>Chordata</taxon>
        <taxon>Craniata</taxon>
        <taxon>Vertebrata</taxon>
        <taxon>Euteleostomi</taxon>
        <taxon>Actinopterygii</taxon>
        <taxon>Neopterygii</taxon>
        <taxon>Teleostei</taxon>
        <taxon>Anguilliformes</taxon>
        <taxon>Anguillidae</taxon>
        <taxon>Anguilla</taxon>
    </lineage>
</organism>
<dbReference type="EMBL" id="GBXM01070278">
    <property type="protein sequence ID" value="JAH38299.1"/>
    <property type="molecule type" value="Transcribed_RNA"/>
</dbReference>
<reference evidence="1" key="1">
    <citation type="submission" date="2014-11" db="EMBL/GenBank/DDBJ databases">
        <authorList>
            <person name="Amaro Gonzalez C."/>
        </authorList>
    </citation>
    <scope>NUCLEOTIDE SEQUENCE</scope>
</reference>
<evidence type="ECO:0000313" key="1">
    <source>
        <dbReference type="EMBL" id="JAH38299.1"/>
    </source>
</evidence>
<dbReference type="AlphaFoldDB" id="A0A0E9SA97"/>
<accession>A0A0E9SA97</accession>
<protein>
    <submittedName>
        <fullName evidence="1">Uncharacterized protein</fullName>
    </submittedName>
</protein>
<sequence>MPNFQRLHKVTAEAVHHLNFFLRDSSLPSGTPLHIQKAVLDFHRTNTT</sequence>
<reference evidence="1" key="2">
    <citation type="journal article" date="2015" name="Fish Shellfish Immunol.">
        <title>Early steps in the European eel (Anguilla anguilla)-Vibrio vulnificus interaction in the gills: Role of the RtxA13 toxin.</title>
        <authorList>
            <person name="Callol A."/>
            <person name="Pajuelo D."/>
            <person name="Ebbesson L."/>
            <person name="Teles M."/>
            <person name="MacKenzie S."/>
            <person name="Amaro C."/>
        </authorList>
    </citation>
    <scope>NUCLEOTIDE SEQUENCE</scope>
</reference>